<dbReference type="InterPro" id="IPR036390">
    <property type="entry name" value="WH_DNA-bd_sf"/>
</dbReference>
<dbReference type="InterPro" id="IPR029063">
    <property type="entry name" value="SAM-dependent_MTases_sf"/>
</dbReference>
<dbReference type="InterPro" id="IPR016461">
    <property type="entry name" value="COMT-like"/>
</dbReference>
<sequence length="426" mass="47489">MASPPRPLAILLAERIHEAVTRLEDFNSEHGHANLCLKAGSLPRPPLPANLQELVESALYSLDRLTALLSGPQEWLRLQYGRGLDLLSLHALYRYDIPRRIPKEGDISISELAVQCGVDEESFSRLIQHAVTRYHLVQPRPGHVAHSSVSALLASSQPQMDLLGMICEDYWPAFPRALDAIAKWPEPLHMRPPHHSGHNLAEGTDFDIFVTMKTDPKRSARFDNAMRAFQALPGWEAGSALEGFNWASLDSAATVVDVGGGDGTFARALAGRYPSLNTIIIQDSPDVVVRAKDLIPAELLTRVKAQAHDFFKPQPVQGADVYFLRKILHDWPDSAAVAILKQIVPAMKPSSRIILNEECVPAPGTLPNLKEWETRSRNMLLMAVNNGKERSEEEWKKLVEEADSRLVWKLLKRGETMAIMEITLKE</sequence>
<dbReference type="CDD" id="cd02440">
    <property type="entry name" value="AdoMet_MTases"/>
    <property type="match status" value="1"/>
</dbReference>
<dbReference type="GO" id="GO:0008171">
    <property type="term" value="F:O-methyltransferase activity"/>
    <property type="evidence" value="ECO:0007669"/>
    <property type="project" value="InterPro"/>
</dbReference>
<dbReference type="PANTHER" id="PTHR43712:SF5">
    <property type="entry name" value="O-METHYLTRANSFERASE ASQN-RELATED"/>
    <property type="match status" value="1"/>
</dbReference>
<dbReference type="GO" id="GO:0032259">
    <property type="term" value="P:methylation"/>
    <property type="evidence" value="ECO:0007669"/>
    <property type="project" value="UniProtKB-KW"/>
</dbReference>
<dbReference type="InterPro" id="IPR036388">
    <property type="entry name" value="WH-like_DNA-bd_sf"/>
</dbReference>
<dbReference type="Pfam" id="PF00891">
    <property type="entry name" value="Methyltransf_2"/>
    <property type="match status" value="1"/>
</dbReference>
<organism evidence="5 6">
    <name type="scientific">Didymella rabiei</name>
    <name type="common">Chickpea ascochyta blight fungus</name>
    <name type="synonym">Mycosphaerella rabiei</name>
    <dbReference type="NCBI Taxonomy" id="5454"/>
    <lineage>
        <taxon>Eukaryota</taxon>
        <taxon>Fungi</taxon>
        <taxon>Dikarya</taxon>
        <taxon>Ascomycota</taxon>
        <taxon>Pezizomycotina</taxon>
        <taxon>Dothideomycetes</taxon>
        <taxon>Pleosporomycetidae</taxon>
        <taxon>Pleosporales</taxon>
        <taxon>Pleosporineae</taxon>
        <taxon>Didymellaceae</taxon>
        <taxon>Ascochyta</taxon>
    </lineage>
</organism>
<name>A0A163KXR1_DIDRA</name>
<accession>A0A163KXR1</accession>
<dbReference type="InterPro" id="IPR001077">
    <property type="entry name" value="COMT_C"/>
</dbReference>
<evidence type="ECO:0000313" key="5">
    <source>
        <dbReference type="EMBL" id="KZM27336.1"/>
    </source>
</evidence>
<evidence type="ECO:0000256" key="2">
    <source>
        <dbReference type="ARBA" id="ARBA00022679"/>
    </source>
</evidence>
<dbReference type="PANTHER" id="PTHR43712">
    <property type="entry name" value="PUTATIVE (AFU_ORTHOLOGUE AFUA_4G14580)-RELATED"/>
    <property type="match status" value="1"/>
</dbReference>
<evidence type="ECO:0000256" key="3">
    <source>
        <dbReference type="ARBA" id="ARBA00022691"/>
    </source>
</evidence>
<dbReference type="Proteomes" id="UP000076837">
    <property type="component" value="Unassembled WGS sequence"/>
</dbReference>
<keyword evidence="6" id="KW-1185">Reference proteome</keyword>
<dbReference type="EMBL" id="JYNV01000070">
    <property type="protein sequence ID" value="KZM27336.1"/>
    <property type="molecule type" value="Genomic_DNA"/>
</dbReference>
<dbReference type="Gene3D" id="1.10.10.10">
    <property type="entry name" value="Winged helix-like DNA-binding domain superfamily/Winged helix DNA-binding domain"/>
    <property type="match status" value="1"/>
</dbReference>
<dbReference type="STRING" id="5454.A0A163KXR1"/>
<keyword evidence="2 5" id="KW-0808">Transferase</keyword>
<dbReference type="AlphaFoldDB" id="A0A163KXR1"/>
<evidence type="ECO:0000256" key="1">
    <source>
        <dbReference type="ARBA" id="ARBA00022603"/>
    </source>
</evidence>
<dbReference type="PROSITE" id="PS51683">
    <property type="entry name" value="SAM_OMT_II"/>
    <property type="match status" value="1"/>
</dbReference>
<gene>
    <name evidence="5" type="ORF">ST47_g1538</name>
</gene>
<dbReference type="SUPFAM" id="SSF46785">
    <property type="entry name" value="Winged helix' DNA-binding domain"/>
    <property type="match status" value="1"/>
</dbReference>
<feature type="domain" description="O-methyltransferase C-terminal" evidence="4">
    <location>
        <begin position="205"/>
        <end position="402"/>
    </location>
</feature>
<evidence type="ECO:0000313" key="6">
    <source>
        <dbReference type="Proteomes" id="UP000076837"/>
    </source>
</evidence>
<proteinExistence type="predicted"/>
<reference evidence="5 6" key="1">
    <citation type="journal article" date="2016" name="Sci. Rep.">
        <title>Draft genome sequencing and secretome analysis of fungal phytopathogen Ascochyta rabiei provides insight into the necrotrophic effector repertoire.</title>
        <authorList>
            <person name="Verma S."/>
            <person name="Gazara R.K."/>
            <person name="Nizam S."/>
            <person name="Parween S."/>
            <person name="Chattopadhyay D."/>
            <person name="Verma P.K."/>
        </authorList>
    </citation>
    <scope>NUCLEOTIDE SEQUENCE [LARGE SCALE GENOMIC DNA]</scope>
    <source>
        <strain evidence="5 6">ArDII</strain>
    </source>
</reference>
<keyword evidence="3" id="KW-0949">S-adenosyl-L-methionine</keyword>
<evidence type="ECO:0000259" key="4">
    <source>
        <dbReference type="Pfam" id="PF00891"/>
    </source>
</evidence>
<dbReference type="Gene3D" id="3.40.50.150">
    <property type="entry name" value="Vaccinia Virus protein VP39"/>
    <property type="match status" value="1"/>
</dbReference>
<dbReference type="SUPFAM" id="SSF53335">
    <property type="entry name" value="S-adenosyl-L-methionine-dependent methyltransferases"/>
    <property type="match status" value="1"/>
</dbReference>
<comment type="caution">
    <text evidence="5">The sequence shown here is derived from an EMBL/GenBank/DDBJ whole genome shotgun (WGS) entry which is preliminary data.</text>
</comment>
<keyword evidence="1 5" id="KW-0489">Methyltransferase</keyword>
<protein>
    <submittedName>
        <fullName evidence="5">O-methyltransferase</fullName>
    </submittedName>
</protein>